<proteinExistence type="predicted"/>
<name>A0AAV5TXT1_9BILA</name>
<dbReference type="Proteomes" id="UP001432027">
    <property type="component" value="Unassembled WGS sequence"/>
</dbReference>
<feature type="non-terminal residue" evidence="1">
    <location>
        <position position="1"/>
    </location>
</feature>
<keyword evidence="2" id="KW-1185">Reference proteome</keyword>
<evidence type="ECO:0000313" key="1">
    <source>
        <dbReference type="EMBL" id="GMS99060.1"/>
    </source>
</evidence>
<reference evidence="1" key="1">
    <citation type="submission" date="2023-10" db="EMBL/GenBank/DDBJ databases">
        <title>Genome assembly of Pristionchus species.</title>
        <authorList>
            <person name="Yoshida K."/>
            <person name="Sommer R.J."/>
        </authorList>
    </citation>
    <scope>NUCLEOTIDE SEQUENCE</scope>
    <source>
        <strain evidence="1">RS0144</strain>
    </source>
</reference>
<sequence length="130" mass="14907">IDCRYLEDSCPLSLHDSIASRSHDHFHLTLLRLITTNVRVILSVRLRSGTVAEHHPLQYDVSAVNILNIGRGHVGIHRKLFQPILTVHHFTYRDGDWSLPPAHAIHLYSSRHHFLPVDPLENETVLSIFD</sequence>
<comment type="caution">
    <text evidence="1">The sequence shown here is derived from an EMBL/GenBank/DDBJ whole genome shotgun (WGS) entry which is preliminary data.</text>
</comment>
<protein>
    <submittedName>
        <fullName evidence="1">Uncharacterized protein</fullName>
    </submittedName>
</protein>
<organism evidence="1 2">
    <name type="scientific">Pristionchus entomophagus</name>
    <dbReference type="NCBI Taxonomy" id="358040"/>
    <lineage>
        <taxon>Eukaryota</taxon>
        <taxon>Metazoa</taxon>
        <taxon>Ecdysozoa</taxon>
        <taxon>Nematoda</taxon>
        <taxon>Chromadorea</taxon>
        <taxon>Rhabditida</taxon>
        <taxon>Rhabditina</taxon>
        <taxon>Diplogasteromorpha</taxon>
        <taxon>Diplogasteroidea</taxon>
        <taxon>Neodiplogasteridae</taxon>
        <taxon>Pristionchus</taxon>
    </lineage>
</organism>
<dbReference type="AlphaFoldDB" id="A0AAV5TXT1"/>
<accession>A0AAV5TXT1</accession>
<dbReference type="EMBL" id="BTSX01000005">
    <property type="protein sequence ID" value="GMS99060.1"/>
    <property type="molecule type" value="Genomic_DNA"/>
</dbReference>
<evidence type="ECO:0000313" key="2">
    <source>
        <dbReference type="Proteomes" id="UP001432027"/>
    </source>
</evidence>
<gene>
    <name evidence="1" type="ORF">PENTCL1PPCAC_21235</name>
</gene>